<dbReference type="GO" id="GO:0005829">
    <property type="term" value="C:cytosol"/>
    <property type="evidence" value="ECO:0007669"/>
    <property type="project" value="TreeGrafter"/>
</dbReference>
<dbReference type="GO" id="GO:0033585">
    <property type="term" value="P:L-phenylalanine biosynthetic process from chorismate via phenylpyruvate"/>
    <property type="evidence" value="ECO:0007669"/>
    <property type="project" value="TreeGrafter"/>
</dbReference>
<dbReference type="CDD" id="cd00609">
    <property type="entry name" value="AAT_like"/>
    <property type="match status" value="1"/>
</dbReference>
<evidence type="ECO:0000313" key="8">
    <source>
        <dbReference type="EMBL" id="CUS44775.1"/>
    </source>
</evidence>
<comment type="cofactor">
    <cofactor evidence="1">
        <name>pyridoxal 5'-phosphate</name>
        <dbReference type="ChEBI" id="CHEBI:597326"/>
    </cofactor>
</comment>
<dbReference type="GO" id="GO:0004838">
    <property type="term" value="F:L-tyrosine-2-oxoglutarate transaminase activity"/>
    <property type="evidence" value="ECO:0007669"/>
    <property type="project" value="TreeGrafter"/>
</dbReference>
<dbReference type="Gene3D" id="3.90.1150.10">
    <property type="entry name" value="Aspartate Aminotransferase, domain 1"/>
    <property type="match status" value="1"/>
</dbReference>
<evidence type="ECO:0000256" key="2">
    <source>
        <dbReference type="ARBA" id="ARBA00007441"/>
    </source>
</evidence>
<dbReference type="GO" id="GO:0030170">
    <property type="term" value="F:pyridoxal phosphate binding"/>
    <property type="evidence" value="ECO:0007669"/>
    <property type="project" value="InterPro"/>
</dbReference>
<dbReference type="SUPFAM" id="SSF53383">
    <property type="entry name" value="PLP-dependent transferases"/>
    <property type="match status" value="1"/>
</dbReference>
<sequence length="393" mass="42427">MFAELPDAPIDPILGMAQAFASDPSPDKVDLGIGIYKDENGEVIVLPTVKAAENWLIENQATKRYLSSAGNPDYNDRTRGLLFREGSDAHSRARSIQTVGGTGALRVAADFIRKFGTGQRIFLPDPTWANHPAIFGVVGFEIVNYPYYDIPTGTLRFDAMMSALADLRPGDTVLLHGCCHNPSGADPSAAQWAEIADLIARSGATPLVDLAYLGFAEGLEEDRQGLAILAERLPELIVASSCSKNFALYRERTGALTLVGANARQADTALGNLLPVVRTNYSMPPDHGAAIVAHILGDAPLRAAWEDELSAMRNRIRDMRAELVRLLSGNNRRDYSFLANQHGMFAMLGISSDAVRRLREDWHVHISGSSRANLAGLTPGNVSHVAQAISAVS</sequence>
<proteinExistence type="inferred from homology"/>
<protein>
    <submittedName>
        <fullName evidence="8">Aspartate aminotransferase</fullName>
        <ecNumber evidence="8">2.6.1.1</ecNumber>
    </submittedName>
</protein>
<dbReference type="AlphaFoldDB" id="A0A160TII5"/>
<gene>
    <name evidence="8" type="ORF">MGWOODY_Smn1374</name>
</gene>
<evidence type="ECO:0000256" key="1">
    <source>
        <dbReference type="ARBA" id="ARBA00001933"/>
    </source>
</evidence>
<name>A0A160TII5_9ZZZZ</name>
<evidence type="ECO:0000259" key="7">
    <source>
        <dbReference type="Pfam" id="PF00155"/>
    </source>
</evidence>
<evidence type="ECO:0000256" key="5">
    <source>
        <dbReference type="ARBA" id="ARBA00022679"/>
    </source>
</evidence>
<dbReference type="NCBIfam" id="NF006719">
    <property type="entry name" value="PRK09257.1"/>
    <property type="match status" value="1"/>
</dbReference>
<comment type="subunit">
    <text evidence="3">Homodimer.</text>
</comment>
<dbReference type="InterPro" id="IPR000796">
    <property type="entry name" value="Asp_trans"/>
</dbReference>
<dbReference type="InterPro" id="IPR015421">
    <property type="entry name" value="PyrdxlP-dep_Trfase_major"/>
</dbReference>
<dbReference type="Gene3D" id="3.40.640.10">
    <property type="entry name" value="Type I PLP-dependent aspartate aminotransferase-like (Major domain)"/>
    <property type="match status" value="1"/>
</dbReference>
<dbReference type="InterPro" id="IPR004839">
    <property type="entry name" value="Aminotransferase_I/II_large"/>
</dbReference>
<dbReference type="InterPro" id="IPR015424">
    <property type="entry name" value="PyrdxlP-dep_Trfase"/>
</dbReference>
<keyword evidence="5 8" id="KW-0808">Transferase</keyword>
<reference evidence="8" key="1">
    <citation type="submission" date="2015-10" db="EMBL/GenBank/DDBJ databases">
        <authorList>
            <person name="Gilbert D.G."/>
        </authorList>
    </citation>
    <scope>NUCLEOTIDE SEQUENCE</scope>
</reference>
<dbReference type="Pfam" id="PF00155">
    <property type="entry name" value="Aminotran_1_2"/>
    <property type="match status" value="1"/>
</dbReference>
<dbReference type="EC" id="2.6.1.1" evidence="8"/>
<evidence type="ECO:0000256" key="3">
    <source>
        <dbReference type="ARBA" id="ARBA00011738"/>
    </source>
</evidence>
<dbReference type="PANTHER" id="PTHR11879:SF22">
    <property type="entry name" value="ASPARTATE AMINOTRANSFERASE, MITOCHONDRIAL"/>
    <property type="match status" value="1"/>
</dbReference>
<dbReference type="PRINTS" id="PR00799">
    <property type="entry name" value="TRANSAMINASE"/>
</dbReference>
<comment type="similarity">
    <text evidence="2">Belongs to the class-I pyridoxal-phosphate-dependent aminotransferase family.</text>
</comment>
<feature type="domain" description="Aminotransferase class I/classII large" evidence="7">
    <location>
        <begin position="27"/>
        <end position="389"/>
    </location>
</feature>
<dbReference type="PANTHER" id="PTHR11879">
    <property type="entry name" value="ASPARTATE AMINOTRANSFERASE"/>
    <property type="match status" value="1"/>
</dbReference>
<dbReference type="GO" id="GO:0004069">
    <property type="term" value="F:L-aspartate:2-oxoglutarate aminotransferase activity"/>
    <property type="evidence" value="ECO:0007669"/>
    <property type="project" value="UniProtKB-EC"/>
</dbReference>
<keyword evidence="6" id="KW-0663">Pyridoxal phosphate</keyword>
<evidence type="ECO:0000256" key="4">
    <source>
        <dbReference type="ARBA" id="ARBA00022576"/>
    </source>
</evidence>
<accession>A0A160TII5</accession>
<keyword evidence="4 8" id="KW-0032">Aminotransferase</keyword>
<dbReference type="EMBL" id="CZQE01000180">
    <property type="protein sequence ID" value="CUS44775.1"/>
    <property type="molecule type" value="Genomic_DNA"/>
</dbReference>
<dbReference type="InterPro" id="IPR015422">
    <property type="entry name" value="PyrdxlP-dep_Trfase_small"/>
</dbReference>
<evidence type="ECO:0000256" key="6">
    <source>
        <dbReference type="ARBA" id="ARBA00022898"/>
    </source>
</evidence>
<organism evidence="8">
    <name type="scientific">hydrothermal vent metagenome</name>
    <dbReference type="NCBI Taxonomy" id="652676"/>
    <lineage>
        <taxon>unclassified sequences</taxon>
        <taxon>metagenomes</taxon>
        <taxon>ecological metagenomes</taxon>
    </lineage>
</organism>
<dbReference type="GO" id="GO:0042802">
    <property type="term" value="F:identical protein binding"/>
    <property type="evidence" value="ECO:0007669"/>
    <property type="project" value="TreeGrafter"/>
</dbReference>